<gene>
    <name evidence="1" type="ORF">METZ01_LOCUS478221</name>
</gene>
<accession>A0A383BYY2</accession>
<protein>
    <submittedName>
        <fullName evidence="1">Uncharacterized protein</fullName>
    </submittedName>
</protein>
<organism evidence="1">
    <name type="scientific">marine metagenome</name>
    <dbReference type="NCBI Taxonomy" id="408172"/>
    <lineage>
        <taxon>unclassified sequences</taxon>
        <taxon>metagenomes</taxon>
        <taxon>ecological metagenomes</taxon>
    </lineage>
</organism>
<name>A0A383BYY2_9ZZZZ</name>
<reference evidence="1" key="1">
    <citation type="submission" date="2018-05" db="EMBL/GenBank/DDBJ databases">
        <authorList>
            <person name="Lanie J.A."/>
            <person name="Ng W.-L."/>
            <person name="Kazmierczak K.M."/>
            <person name="Andrzejewski T.M."/>
            <person name="Davidsen T.M."/>
            <person name="Wayne K.J."/>
            <person name="Tettelin H."/>
            <person name="Glass J.I."/>
            <person name="Rusch D."/>
            <person name="Podicherti R."/>
            <person name="Tsui H.-C.T."/>
            <person name="Winkler M.E."/>
        </authorList>
    </citation>
    <scope>NUCLEOTIDE SEQUENCE</scope>
</reference>
<feature type="non-terminal residue" evidence="1">
    <location>
        <position position="68"/>
    </location>
</feature>
<proteinExistence type="predicted"/>
<sequence length="68" mass="7719">MPGFTQIPNDHVFDDPLWTSEPMTKGQAYADLYKLAQFKPGLVNKRGNLIELKPGQVGWSMVALSKRW</sequence>
<dbReference type="AlphaFoldDB" id="A0A383BYY2"/>
<dbReference type="EMBL" id="UINC01204578">
    <property type="protein sequence ID" value="SVE25367.1"/>
    <property type="molecule type" value="Genomic_DNA"/>
</dbReference>
<evidence type="ECO:0000313" key="1">
    <source>
        <dbReference type="EMBL" id="SVE25367.1"/>
    </source>
</evidence>